<dbReference type="RefSeq" id="WP_139107403.1">
    <property type="nucleotide sequence ID" value="NZ_VDFR01000246.1"/>
</dbReference>
<reference evidence="2 3" key="1">
    <citation type="submission" date="2019-05" db="EMBL/GenBank/DDBJ databases">
        <title>Mumia sp. nov., isolated from the intestinal contents of plateau pika (Ochotona curzoniae) in the Qinghai-Tibet plateau of China.</title>
        <authorList>
            <person name="Tian Z."/>
        </authorList>
    </citation>
    <scope>NUCLEOTIDE SEQUENCE [LARGE SCALE GENOMIC DNA]</scope>
    <source>
        <strain evidence="3">527</strain>
    </source>
</reference>
<dbReference type="PANTHER" id="PTHR43805:SF1">
    <property type="entry name" value="GP-PDE DOMAIN-CONTAINING PROTEIN"/>
    <property type="match status" value="1"/>
</dbReference>
<dbReference type="OrthoDB" id="5241788at2"/>
<dbReference type="PROSITE" id="PS51704">
    <property type="entry name" value="GP_PDE"/>
    <property type="match status" value="1"/>
</dbReference>
<comment type="caution">
    <text evidence="2">The sequence shown here is derived from an EMBL/GenBank/DDBJ whole genome shotgun (WGS) entry which is preliminary data.</text>
</comment>
<evidence type="ECO:0000259" key="1">
    <source>
        <dbReference type="PROSITE" id="PS51704"/>
    </source>
</evidence>
<proteinExistence type="predicted"/>
<dbReference type="InterPro" id="IPR030395">
    <property type="entry name" value="GP_PDE_dom"/>
</dbReference>
<dbReference type="GO" id="GO:0006629">
    <property type="term" value="P:lipid metabolic process"/>
    <property type="evidence" value="ECO:0007669"/>
    <property type="project" value="InterPro"/>
</dbReference>
<dbReference type="InterPro" id="IPR017946">
    <property type="entry name" value="PLC-like_Pdiesterase_TIM-brl"/>
</dbReference>
<dbReference type="CDD" id="cd08561">
    <property type="entry name" value="GDPD_cytoplasmic_ScUgpQ2_like"/>
    <property type="match status" value="1"/>
</dbReference>
<dbReference type="EMBL" id="VDFR01000246">
    <property type="protein sequence ID" value="TNC26313.1"/>
    <property type="molecule type" value="Genomic_DNA"/>
</dbReference>
<evidence type="ECO:0000313" key="3">
    <source>
        <dbReference type="Proteomes" id="UP000306740"/>
    </source>
</evidence>
<name>A0A5C4M2H2_9ACTN</name>
<dbReference type="Gene3D" id="3.20.20.190">
    <property type="entry name" value="Phosphatidylinositol (PI) phosphodiesterase"/>
    <property type="match status" value="1"/>
</dbReference>
<protein>
    <submittedName>
        <fullName evidence="2">Glycerophosphodiester phosphodiesterase</fullName>
    </submittedName>
</protein>
<dbReference type="PANTHER" id="PTHR43805">
    <property type="entry name" value="GLYCEROPHOSPHORYL DIESTER PHOSPHODIESTERASE"/>
    <property type="match status" value="1"/>
</dbReference>
<evidence type="ECO:0000313" key="2">
    <source>
        <dbReference type="EMBL" id="TNC26313.1"/>
    </source>
</evidence>
<dbReference type="Pfam" id="PF03009">
    <property type="entry name" value="GDPD"/>
    <property type="match status" value="1"/>
</dbReference>
<dbReference type="AlphaFoldDB" id="A0A5C4M2H2"/>
<dbReference type="Proteomes" id="UP000306740">
    <property type="component" value="Unassembled WGS sequence"/>
</dbReference>
<accession>A0A5C4M2H2</accession>
<gene>
    <name evidence="2" type="ORF">FHE65_34625</name>
</gene>
<dbReference type="SUPFAM" id="SSF51695">
    <property type="entry name" value="PLC-like phosphodiesterases"/>
    <property type="match status" value="1"/>
</dbReference>
<feature type="domain" description="GP-PDE" evidence="1">
    <location>
        <begin position="14"/>
        <end position="251"/>
    </location>
</feature>
<sequence>MTDPVPPFLASPTPVAYAHRGGAHYGPNAGIENSLTAFENAVQLGYRYLETDARTSADGTVFAFHDASLDRATDRRGVLARLPAREVHRARIGGREPIPLLRDILASFPDAYVNIDVKETAAIAPALQAIADAGAEERVCLASFSHRRLARMRALAPGLATSASPPEIARVLTHPWRALPRVRAMGADCVQVPTRHGWLEIVTPRFVRAAHDLGLAVHVWTIDDEREMERLLDLGVDGLMSDRIDVLRDVLTARGQWTGGAPR</sequence>
<organism evidence="2 3">
    <name type="scientific">Mumia zhuanghuii</name>
    <dbReference type="NCBI Taxonomy" id="2585211"/>
    <lineage>
        <taxon>Bacteria</taxon>
        <taxon>Bacillati</taxon>
        <taxon>Actinomycetota</taxon>
        <taxon>Actinomycetes</taxon>
        <taxon>Propionibacteriales</taxon>
        <taxon>Nocardioidaceae</taxon>
        <taxon>Mumia</taxon>
    </lineage>
</organism>
<dbReference type="GO" id="GO:0008081">
    <property type="term" value="F:phosphoric diester hydrolase activity"/>
    <property type="evidence" value="ECO:0007669"/>
    <property type="project" value="InterPro"/>
</dbReference>